<accession>A0ABV7TBL6</accession>
<evidence type="ECO:0000259" key="7">
    <source>
        <dbReference type="Pfam" id="PF07195"/>
    </source>
</evidence>
<keyword evidence="8" id="KW-0969">Cilium</keyword>
<dbReference type="Proteomes" id="UP001595630">
    <property type="component" value="Unassembled WGS sequence"/>
</dbReference>
<comment type="caution">
    <text evidence="8">The sequence shown here is derived from an EMBL/GenBank/DDBJ whole genome shotgun (WGS) entry which is preliminary data.</text>
</comment>
<dbReference type="PANTHER" id="PTHR30288">
    <property type="entry name" value="FLAGELLAR CAP/ASSEMBLY PROTEIN FLID"/>
    <property type="match status" value="1"/>
</dbReference>
<comment type="subcellular location">
    <subcellularLocation>
        <location evidence="5">Secreted</location>
    </subcellularLocation>
    <subcellularLocation>
        <location evidence="5">Bacterial flagellum</location>
    </subcellularLocation>
</comment>
<keyword evidence="8" id="KW-0282">Flagellum</keyword>
<keyword evidence="3 5" id="KW-0175">Coiled coil</keyword>
<dbReference type="InterPro" id="IPR040026">
    <property type="entry name" value="FliD"/>
</dbReference>
<evidence type="ECO:0000256" key="3">
    <source>
        <dbReference type="ARBA" id="ARBA00023054"/>
    </source>
</evidence>
<keyword evidence="8" id="KW-0966">Cell projection</keyword>
<evidence type="ECO:0000256" key="2">
    <source>
        <dbReference type="ARBA" id="ARBA00011255"/>
    </source>
</evidence>
<evidence type="ECO:0000256" key="5">
    <source>
        <dbReference type="RuleBase" id="RU362066"/>
    </source>
</evidence>
<comment type="function">
    <text evidence="5">Required for morphogenesis and for the elongation of the flagellar filament by facilitating polymerization of the flagellin monomers at the tip of growing filament. Forms a capping structure, which prevents flagellin subunits (transported through the central channel of the flagellum) from leaking out without polymerization at the distal end.</text>
</comment>
<dbReference type="InterPro" id="IPR003481">
    <property type="entry name" value="FliD_N"/>
</dbReference>
<dbReference type="Pfam" id="PF07195">
    <property type="entry name" value="FliD_C"/>
    <property type="match status" value="1"/>
</dbReference>
<feature type="domain" description="Flagellar hook-associated protein 2 N-terminal" evidence="6">
    <location>
        <begin position="11"/>
        <end position="108"/>
    </location>
</feature>
<dbReference type="PANTHER" id="PTHR30288:SF0">
    <property type="entry name" value="FLAGELLAR HOOK-ASSOCIATED PROTEIN 2"/>
    <property type="match status" value="1"/>
</dbReference>
<dbReference type="InterPro" id="IPR010809">
    <property type="entry name" value="FliD_C"/>
</dbReference>
<feature type="domain" description="Flagellar hook-associated protein 2 C-terminal" evidence="7">
    <location>
        <begin position="222"/>
        <end position="443"/>
    </location>
</feature>
<sequence>MSGTTITGLGSGLDIDGLVKAMVTAEKAPKAAQINRQTAIASTTLSAVGTLKSAVDTFQTTLSGLTRNASNFAPLTAKSTKEDVATVTVGNGAAPGKYALEVEQLATGSKIASQVISGGSSASFGGGSLSISLGSATYSVNVNDGATLSEIRDSINTRLSSSAGISANIVTDSSGSRLVLSSETTGEGTDLTISGSNPSLSQLNVEAGVQQSGTGAGYLVQAQDARFSIDGLSMTSATNTVSNAISGLTIKLEGTESTTLNVGANTEGMKTSVESFVTAYNTLVTMTNALTKVTPGANGEVADAGALLGDASVRTMMNSLRNAMATPSDASGELKVLSQLGVSTQKDGTLAIDSAKLEKALATNHAAVGEFFSGDEGLLTRMGKSVSAYSETGGILSKRQDNLQANLTKLSEEQAALDRRVEKLETSLYSKFNSMDILLGQMESTRNSIYSMFDALIAQQRSR</sequence>
<organism evidence="8 9">
    <name type="scientific">Stutzerimonas tarimensis</name>
    <dbReference type="NCBI Taxonomy" id="1507735"/>
    <lineage>
        <taxon>Bacteria</taxon>
        <taxon>Pseudomonadati</taxon>
        <taxon>Pseudomonadota</taxon>
        <taxon>Gammaproteobacteria</taxon>
        <taxon>Pseudomonadales</taxon>
        <taxon>Pseudomonadaceae</taxon>
        <taxon>Stutzerimonas</taxon>
    </lineage>
</organism>
<dbReference type="EMBL" id="JBHRXZ010000029">
    <property type="protein sequence ID" value="MFC3609656.1"/>
    <property type="molecule type" value="Genomic_DNA"/>
</dbReference>
<proteinExistence type="inferred from homology"/>
<protein>
    <recommendedName>
        <fullName evidence="5">Flagellar hook-associated protein 2</fullName>
        <shortName evidence="5">HAP2</shortName>
    </recommendedName>
    <alternativeName>
        <fullName evidence="5">Flagellar cap protein</fullName>
    </alternativeName>
</protein>
<feature type="coiled-coil region" evidence="5">
    <location>
        <begin position="400"/>
        <end position="427"/>
    </location>
</feature>
<comment type="subunit">
    <text evidence="2 5">Homopentamer.</text>
</comment>
<dbReference type="InterPro" id="IPR010810">
    <property type="entry name" value="Flagellin_hook_IN_motif"/>
</dbReference>
<keyword evidence="9" id="KW-1185">Reference proteome</keyword>
<evidence type="ECO:0000259" key="6">
    <source>
        <dbReference type="Pfam" id="PF02465"/>
    </source>
</evidence>
<comment type="similarity">
    <text evidence="1 5">Belongs to the FliD family.</text>
</comment>
<keyword evidence="4 5" id="KW-0975">Bacterial flagellum</keyword>
<evidence type="ECO:0000313" key="8">
    <source>
        <dbReference type="EMBL" id="MFC3609656.1"/>
    </source>
</evidence>
<dbReference type="RefSeq" id="WP_386367455.1">
    <property type="nucleotide sequence ID" value="NZ_JBHRXZ010000029.1"/>
</dbReference>
<evidence type="ECO:0000256" key="4">
    <source>
        <dbReference type="ARBA" id="ARBA00023143"/>
    </source>
</evidence>
<dbReference type="Pfam" id="PF07196">
    <property type="entry name" value="Flagellin_IN"/>
    <property type="match status" value="1"/>
</dbReference>
<name>A0ABV7TBL6_9GAMM</name>
<evidence type="ECO:0000256" key="1">
    <source>
        <dbReference type="ARBA" id="ARBA00009764"/>
    </source>
</evidence>
<evidence type="ECO:0000313" key="9">
    <source>
        <dbReference type="Proteomes" id="UP001595630"/>
    </source>
</evidence>
<gene>
    <name evidence="8" type="primary">fliD</name>
    <name evidence="8" type="ORF">ACFOMF_17955</name>
</gene>
<keyword evidence="5" id="KW-0964">Secreted</keyword>
<reference evidence="9" key="1">
    <citation type="journal article" date="2019" name="Int. J. Syst. Evol. Microbiol.">
        <title>The Global Catalogue of Microorganisms (GCM) 10K type strain sequencing project: providing services to taxonomists for standard genome sequencing and annotation.</title>
        <authorList>
            <consortium name="The Broad Institute Genomics Platform"/>
            <consortium name="The Broad Institute Genome Sequencing Center for Infectious Disease"/>
            <person name="Wu L."/>
            <person name="Ma J."/>
        </authorList>
    </citation>
    <scope>NUCLEOTIDE SEQUENCE [LARGE SCALE GENOMIC DNA]</scope>
    <source>
        <strain evidence="9">KCTC 42447</strain>
    </source>
</reference>
<dbReference type="Pfam" id="PF02465">
    <property type="entry name" value="FliD_N"/>
    <property type="match status" value="1"/>
</dbReference>